<feature type="region of interest" description="Disordered" evidence="1">
    <location>
        <begin position="342"/>
        <end position="362"/>
    </location>
</feature>
<reference evidence="2 3" key="1">
    <citation type="submission" date="2016-11" db="EMBL/GenBank/DDBJ databases">
        <authorList>
            <person name="Jaros S."/>
            <person name="Januszkiewicz K."/>
            <person name="Wedrychowicz H."/>
        </authorList>
    </citation>
    <scope>NUCLEOTIDE SEQUENCE [LARGE SCALE GENOMIC DNA]</scope>
    <source>
        <strain evidence="2 3">GAS138</strain>
    </source>
</reference>
<dbReference type="RefSeq" id="WP_079602033.1">
    <property type="nucleotide sequence ID" value="NZ_LT670817.1"/>
</dbReference>
<sequence>MAITSGAGPHSAFLNVNGQSFPIEHGSVEQQAKRKSGTFSCAIPLTYPGALEALTGLGQNTATITVTTRGMNEPLTTGEIDKTNFDLIGLVINVHGRDASAPLHSNKTSEKWQNKMGSDIVTDLATRVGLKVQADPSGLMAGKQLQQDYVRLSDNVSFSYVIHKLAEFDGARWYIDATGTLHYQSQDNPTGVYTLNYVPPGPGPMAADSLALVVKRNVQAGKSQSVSIKAWHPKQKQVFTDTYVVPGKVGQVSYNYHIPNLLQDHVSQHAKSRAIERARNEFTIEASVPGDPTVNVGMDLQLNGTGYFDSTYQMDSVTHEIGMAGHTTHITARGAAAGRIASSTSSTAPTPAEQLAAGEIAP</sequence>
<evidence type="ECO:0000313" key="3">
    <source>
        <dbReference type="Proteomes" id="UP000189796"/>
    </source>
</evidence>
<evidence type="ECO:0008006" key="4">
    <source>
        <dbReference type="Google" id="ProtNLM"/>
    </source>
</evidence>
<feature type="compositionally biased region" description="Low complexity" evidence="1">
    <location>
        <begin position="342"/>
        <end position="352"/>
    </location>
</feature>
<proteinExistence type="predicted"/>
<accession>A0A1M5NRK7</accession>
<organism evidence="2 3">
    <name type="scientific">Bradyrhizobium erythrophlei</name>
    <dbReference type="NCBI Taxonomy" id="1437360"/>
    <lineage>
        <taxon>Bacteria</taxon>
        <taxon>Pseudomonadati</taxon>
        <taxon>Pseudomonadota</taxon>
        <taxon>Alphaproteobacteria</taxon>
        <taxon>Hyphomicrobiales</taxon>
        <taxon>Nitrobacteraceae</taxon>
        <taxon>Bradyrhizobium</taxon>
    </lineage>
</organism>
<dbReference type="EMBL" id="LT670817">
    <property type="protein sequence ID" value="SHG92085.1"/>
    <property type="molecule type" value="Genomic_DNA"/>
</dbReference>
<dbReference type="SUPFAM" id="SSF69279">
    <property type="entry name" value="Phage tail proteins"/>
    <property type="match status" value="1"/>
</dbReference>
<dbReference type="Proteomes" id="UP000189796">
    <property type="component" value="Chromosome I"/>
</dbReference>
<name>A0A1M5NRK7_9BRAD</name>
<protein>
    <recommendedName>
        <fullName evidence="4">Phage protein D</fullName>
    </recommendedName>
</protein>
<gene>
    <name evidence="2" type="ORF">SAMN05443248_3089</name>
</gene>
<evidence type="ECO:0000313" key="2">
    <source>
        <dbReference type="EMBL" id="SHG92085.1"/>
    </source>
</evidence>
<dbReference type="AlphaFoldDB" id="A0A1M5NRK7"/>
<dbReference type="OrthoDB" id="8586932at2"/>
<evidence type="ECO:0000256" key="1">
    <source>
        <dbReference type="SAM" id="MobiDB-lite"/>
    </source>
</evidence>